<organism evidence="1 2">
    <name type="scientific">Rhabditophanes sp. KR3021</name>
    <dbReference type="NCBI Taxonomy" id="114890"/>
    <lineage>
        <taxon>Eukaryota</taxon>
        <taxon>Metazoa</taxon>
        <taxon>Ecdysozoa</taxon>
        <taxon>Nematoda</taxon>
        <taxon>Chromadorea</taxon>
        <taxon>Rhabditida</taxon>
        <taxon>Tylenchina</taxon>
        <taxon>Panagrolaimomorpha</taxon>
        <taxon>Strongyloidoidea</taxon>
        <taxon>Alloionematidae</taxon>
        <taxon>Rhabditophanes</taxon>
    </lineage>
</organism>
<protein>
    <submittedName>
        <fullName evidence="2">Uncharacterized protein</fullName>
    </submittedName>
</protein>
<reference evidence="2" key="1">
    <citation type="submission" date="2016-11" db="UniProtKB">
        <authorList>
            <consortium name="WormBaseParasite"/>
        </authorList>
    </citation>
    <scope>IDENTIFICATION</scope>
    <source>
        <strain evidence="2">KR3021</strain>
    </source>
</reference>
<name>A0AC35U5Z1_9BILA</name>
<sequence>MTTEISNRLGKFSKAFFANKSLLSDHNLFLLLKNNTYTTSVRLCSHMLVILGHYGLQTPNIWKEQREKFGDQSYSIMEKLRISSVISSIKEQVLKLEEIMKKLRSDRPAKMLFDWKPHKYRTSRGPCNRLFQTAKIKKQLQLPVRCSDRIMKLAKPNYVE</sequence>
<accession>A0AC35U5Z1</accession>
<dbReference type="WBParaSite" id="RSKR_0000771433.1">
    <property type="protein sequence ID" value="RSKR_0000771433.1"/>
    <property type="gene ID" value="RSKR_0000771433"/>
</dbReference>
<proteinExistence type="predicted"/>
<dbReference type="Proteomes" id="UP000095286">
    <property type="component" value="Unplaced"/>
</dbReference>
<evidence type="ECO:0000313" key="2">
    <source>
        <dbReference type="WBParaSite" id="RSKR_0000771433.1"/>
    </source>
</evidence>
<evidence type="ECO:0000313" key="1">
    <source>
        <dbReference type="Proteomes" id="UP000095286"/>
    </source>
</evidence>